<dbReference type="EMBL" id="AP024233">
    <property type="protein sequence ID" value="BCO10572.1"/>
    <property type="molecule type" value="Genomic_DNA"/>
</dbReference>
<dbReference type="PANTHER" id="PTHR34322">
    <property type="entry name" value="TRANSPOSASE, Y1_TNP DOMAIN-CONTAINING"/>
    <property type="match status" value="1"/>
</dbReference>
<evidence type="ECO:0000313" key="2">
    <source>
        <dbReference type="EMBL" id="BCO10572.1"/>
    </source>
</evidence>
<organism evidence="2 3">
    <name type="scientific">Desulfolithobacter dissulfuricans</name>
    <dbReference type="NCBI Taxonomy" id="2795293"/>
    <lineage>
        <taxon>Bacteria</taxon>
        <taxon>Pseudomonadati</taxon>
        <taxon>Thermodesulfobacteriota</taxon>
        <taxon>Desulfobulbia</taxon>
        <taxon>Desulfobulbales</taxon>
        <taxon>Desulfobulbaceae</taxon>
        <taxon>Desulfolithobacter</taxon>
    </lineage>
</organism>
<feature type="domain" description="Transposase IS200-like" evidence="1">
    <location>
        <begin position="1"/>
        <end position="91"/>
    </location>
</feature>
<reference evidence="2" key="1">
    <citation type="submission" date="2020-12" db="EMBL/GenBank/DDBJ databases">
        <title>Desulfobium dissulfuricans gen. nov., sp. nov., a novel mesophilic, sulfate-reducing bacterium isolated from a deep-sea hydrothermal vent.</title>
        <authorList>
            <person name="Hashimoto Y."/>
            <person name="Tame A."/>
            <person name="Sawayama S."/>
            <person name="Miyazaki J."/>
            <person name="Takai K."/>
            <person name="Nakagawa S."/>
        </authorList>
    </citation>
    <scope>NUCLEOTIDE SEQUENCE</scope>
    <source>
        <strain evidence="2">GF1</strain>
    </source>
</reference>
<evidence type="ECO:0000259" key="1">
    <source>
        <dbReference type="SMART" id="SM01321"/>
    </source>
</evidence>
<dbReference type="SUPFAM" id="SSF143422">
    <property type="entry name" value="Transposase IS200-like"/>
    <property type="match status" value="1"/>
</dbReference>
<dbReference type="InterPro" id="IPR036515">
    <property type="entry name" value="Transposase_17_sf"/>
</dbReference>
<dbReference type="PANTHER" id="PTHR34322:SF2">
    <property type="entry name" value="TRANSPOSASE IS200-LIKE DOMAIN-CONTAINING PROTEIN"/>
    <property type="match status" value="1"/>
</dbReference>
<dbReference type="GO" id="GO:0004803">
    <property type="term" value="F:transposase activity"/>
    <property type="evidence" value="ECO:0007669"/>
    <property type="project" value="InterPro"/>
</dbReference>
<dbReference type="Pfam" id="PF01797">
    <property type="entry name" value="Y1_Tnp"/>
    <property type="match status" value="1"/>
</dbReference>
<proteinExistence type="predicted"/>
<protein>
    <recommendedName>
        <fullName evidence="1">Transposase IS200-like domain-containing protein</fullName>
    </recommendedName>
</protein>
<dbReference type="Proteomes" id="UP001063350">
    <property type="component" value="Chromosome"/>
</dbReference>
<dbReference type="RefSeq" id="WP_267927300.1">
    <property type="nucleotide sequence ID" value="NZ_AP024233.1"/>
</dbReference>
<name>A0A915XKX0_9BACT</name>
<dbReference type="GO" id="GO:0006313">
    <property type="term" value="P:DNA transposition"/>
    <property type="evidence" value="ECO:0007669"/>
    <property type="project" value="InterPro"/>
</dbReference>
<dbReference type="AlphaFoldDB" id="A0A915XKX0"/>
<gene>
    <name evidence="2" type="ORF">GF1_29480</name>
</gene>
<accession>A0A915XKX0</accession>
<dbReference type="Gene3D" id="3.30.70.1290">
    <property type="entry name" value="Transposase IS200-like"/>
    <property type="match status" value="1"/>
</dbReference>
<dbReference type="GO" id="GO:0003677">
    <property type="term" value="F:DNA binding"/>
    <property type="evidence" value="ECO:0007669"/>
    <property type="project" value="InterPro"/>
</dbReference>
<dbReference type="KEGG" id="ddu:GF1_29480"/>
<dbReference type="SMART" id="SM01321">
    <property type="entry name" value="Y1_Tnp"/>
    <property type="match status" value="1"/>
</dbReference>
<sequence>MNRGRRGEEIFPGAADYRLFLKILQEVVEMHHLRVAAYCLMPNRYHLLVRTPEGNISRCMRHVNGVYTQRFNLPTYSSVSSAVIRIRKQLQRDVELRQKLESIEKKIMLEKGQWQT</sequence>
<dbReference type="InterPro" id="IPR002686">
    <property type="entry name" value="Transposase_17"/>
</dbReference>
<keyword evidence="3" id="KW-1185">Reference proteome</keyword>
<evidence type="ECO:0000313" key="3">
    <source>
        <dbReference type="Proteomes" id="UP001063350"/>
    </source>
</evidence>